<feature type="domain" description="VOC" evidence="15">
    <location>
        <begin position="148"/>
        <end position="267"/>
    </location>
</feature>
<accession>A0A0P1LQ71</accession>
<evidence type="ECO:0000313" key="18">
    <source>
        <dbReference type="Proteomes" id="UP000182011"/>
    </source>
</evidence>
<evidence type="ECO:0000256" key="8">
    <source>
        <dbReference type="ARBA" id="ARBA00022797"/>
    </source>
</evidence>
<evidence type="ECO:0000256" key="9">
    <source>
        <dbReference type="ARBA" id="ARBA00022964"/>
    </source>
</evidence>
<evidence type="ECO:0000256" key="4">
    <source>
        <dbReference type="ARBA" id="ARBA00013117"/>
    </source>
</evidence>
<dbReference type="PROSITE" id="PS51819">
    <property type="entry name" value="VOC"/>
    <property type="match status" value="2"/>
</dbReference>
<comment type="similarity">
    <text evidence="3 14">Belongs to the extradiol ring-cleavage dioxygenase family.</text>
</comment>
<keyword evidence="7" id="KW-0677">Repeat</keyword>
<comment type="catalytic activity">
    <reaction evidence="1">
        <text>catechol + O2 = (2Z,4E)-2-hydroxy-6-oxohexa-2,4-dienoate + H(+)</text>
        <dbReference type="Rhea" id="RHEA:17337"/>
        <dbReference type="ChEBI" id="CHEBI:15378"/>
        <dbReference type="ChEBI" id="CHEBI:15379"/>
        <dbReference type="ChEBI" id="CHEBI:18135"/>
        <dbReference type="ChEBI" id="CHEBI:71198"/>
        <dbReference type="EC" id="1.13.11.2"/>
    </reaction>
</comment>
<dbReference type="EMBL" id="CZVI01000009">
    <property type="protein sequence ID" value="CUS85285.1"/>
    <property type="molecule type" value="Genomic_DNA"/>
</dbReference>
<feature type="domain" description="VOC" evidence="15">
    <location>
        <begin position="7"/>
        <end position="119"/>
    </location>
</feature>
<evidence type="ECO:0000259" key="15">
    <source>
        <dbReference type="PROSITE" id="PS51819"/>
    </source>
</evidence>
<dbReference type="Pfam" id="PF00903">
    <property type="entry name" value="Glyoxalase"/>
    <property type="match status" value="2"/>
</dbReference>
<keyword evidence="11 14" id="KW-0408">Iron</keyword>
<accession>A0A0P1P529</accession>
<dbReference type="OrthoDB" id="9803142at2"/>
<accession>A0A0P1M4L8</accession>
<dbReference type="InterPro" id="IPR050383">
    <property type="entry name" value="GlyoxalaseI/FosfomycinResist"/>
</dbReference>
<sequence>MPFRISRLGYVEVKVLDLDDALDFYTNVLGLRLVERLGNKAYLKTWDDQLAYSVILTESDTAGMVRAAFRTVDPEDVDYFERKLKQYEVPYEVIPEDYKRGKALRFKTPSGHTFEIFNEIEIPGNYLPKESPDPWPRDLKSDAINPPKIDHTLITAPDPTKMIKFCEEVLEFRATEYIVNNEGQPIAAWLYQARQQPHDLAIVPGREAGMHHFAFHISSAQDIFRAADIMVMNDVKIDWGPGRHGITRGSGIYFFDPFGNRIETFGGYTAYLYDPGAKPIVWTEETMGKGIFYYERKLVETFLTVYT</sequence>
<keyword evidence="8 14" id="KW-0058">Aromatic hydrocarbons catabolism</keyword>
<evidence type="ECO:0000256" key="14">
    <source>
        <dbReference type="RuleBase" id="RU000683"/>
    </source>
</evidence>
<keyword evidence="10 14" id="KW-0560">Oxidoreductase</keyword>
<accession>A0A0P1LSI5</accession>
<dbReference type="Proteomes" id="UP000182011">
    <property type="component" value="Unassembled WGS sequence"/>
</dbReference>
<dbReference type="PANTHER" id="PTHR21366">
    <property type="entry name" value="GLYOXALASE FAMILY PROTEIN"/>
    <property type="match status" value="1"/>
</dbReference>
<accession>A0A0P1MAD8</accession>
<proteinExistence type="inferred from homology"/>
<accession>A0A0P1MUG7</accession>
<dbReference type="InterPro" id="IPR037523">
    <property type="entry name" value="VOC_core"/>
</dbReference>
<accession>A0A0P1L968</accession>
<evidence type="ECO:0000256" key="13">
    <source>
        <dbReference type="ARBA" id="ARBA00031146"/>
    </source>
</evidence>
<evidence type="ECO:0000256" key="6">
    <source>
        <dbReference type="ARBA" id="ARBA00022723"/>
    </source>
</evidence>
<dbReference type="EMBL" id="FAOP01000006">
    <property type="protein sequence ID" value="CUU06550.1"/>
    <property type="molecule type" value="Genomic_DNA"/>
</dbReference>
<evidence type="ECO:0000256" key="7">
    <source>
        <dbReference type="ARBA" id="ARBA00022737"/>
    </source>
</evidence>
<evidence type="ECO:0000313" key="17">
    <source>
        <dbReference type="EMBL" id="CUU06550.1"/>
    </source>
</evidence>
<protein>
    <recommendedName>
        <fullName evidence="5">Metapyrocatechase</fullName>
        <ecNumber evidence="4">1.13.11.2</ecNumber>
    </recommendedName>
    <alternativeName>
        <fullName evidence="13">CatO2ase</fullName>
    </alternativeName>
    <alternativeName>
        <fullName evidence="12">Catechol 2,3-dioxygenase</fullName>
    </alternativeName>
</protein>
<reference evidence="16 19" key="1">
    <citation type="submission" date="2015-11" db="EMBL/GenBank/DDBJ databases">
        <authorList>
            <person name="Varghese N."/>
        </authorList>
    </citation>
    <scope>NUCLEOTIDE SEQUENCE [LARGE SCALE GENOMIC DNA]</scope>
    <source>
        <strain evidence="16 19">JGI-8</strain>
    </source>
</reference>
<dbReference type="PANTHER" id="PTHR21366:SF14">
    <property type="entry name" value="GLYOXALASE DOMAIN-CONTAINING PROTEIN 5"/>
    <property type="match status" value="1"/>
</dbReference>
<keyword evidence="9 14" id="KW-0223">Dioxygenase</keyword>
<dbReference type="STRING" id="1633631.GCA_001442925_01529"/>
<dbReference type="PROSITE" id="PS00082">
    <property type="entry name" value="EXTRADIOL_DIOXYGENAS"/>
    <property type="match status" value="1"/>
</dbReference>
<accession>A0A0N7MQG3</accession>
<evidence type="ECO:0000313" key="16">
    <source>
        <dbReference type="EMBL" id="CUS85285.1"/>
    </source>
</evidence>
<dbReference type="NCBIfam" id="TIGR03211">
    <property type="entry name" value="catechol_2_3"/>
    <property type="match status" value="1"/>
</dbReference>
<dbReference type="SUPFAM" id="SSF54593">
    <property type="entry name" value="Glyoxalase/Bleomycin resistance protein/Dihydroxybiphenyl dioxygenase"/>
    <property type="match status" value="1"/>
</dbReference>
<evidence type="ECO:0000256" key="11">
    <source>
        <dbReference type="ARBA" id="ARBA00023004"/>
    </source>
</evidence>
<dbReference type="Proteomes" id="UP000182200">
    <property type="component" value="Unassembled WGS sequence"/>
</dbReference>
<accession>A0A0P1LUH7</accession>
<dbReference type="GO" id="GO:0018577">
    <property type="term" value="F:catechol 2,3-dioxygenase activity"/>
    <property type="evidence" value="ECO:0007669"/>
    <property type="project" value="UniProtKB-EC"/>
</dbReference>
<dbReference type="InterPro" id="IPR000486">
    <property type="entry name" value="Xdiol_ring_cleave_dOase_1/2"/>
</dbReference>
<evidence type="ECO:0000256" key="10">
    <source>
        <dbReference type="ARBA" id="ARBA00023002"/>
    </source>
</evidence>
<evidence type="ECO:0000313" key="19">
    <source>
        <dbReference type="Proteomes" id="UP000182200"/>
    </source>
</evidence>
<dbReference type="AlphaFoldDB" id="A0A0P1L968"/>
<dbReference type="EC" id="1.13.11.2" evidence="4"/>
<name>A0A0P1L968_9BACT</name>
<accession>A0A0S4N8Q0</accession>
<organism evidence="17 18">
    <name type="scientific">Candidatus Kryptonium thompsonii</name>
    <dbReference type="NCBI Taxonomy" id="1633631"/>
    <lineage>
        <taxon>Bacteria</taxon>
        <taxon>Pseudomonadati</taxon>
        <taxon>Candidatus Kryptoniota</taxon>
        <taxon>Candidatus Kryptonium</taxon>
    </lineage>
</organism>
<comment type="cofactor">
    <cofactor evidence="2 14">
        <name>Fe(2+)</name>
        <dbReference type="ChEBI" id="CHEBI:29033"/>
    </cofactor>
</comment>
<accession>A0A0P1LT96</accession>
<dbReference type="RefSeq" id="WP_047134323.1">
    <property type="nucleotide sequence ID" value="NZ_CZVI01000009.1"/>
</dbReference>
<evidence type="ECO:0000256" key="12">
    <source>
        <dbReference type="ARBA" id="ARBA00030369"/>
    </source>
</evidence>
<evidence type="ECO:0000256" key="3">
    <source>
        <dbReference type="ARBA" id="ARBA00008784"/>
    </source>
</evidence>
<reference evidence="17 18" key="2">
    <citation type="submission" date="2015-11" db="EMBL/GenBank/DDBJ databases">
        <authorList>
            <person name="Zhang Y."/>
            <person name="Guo Z."/>
        </authorList>
    </citation>
    <scope>NUCLEOTIDE SEQUENCE [LARGE SCALE GENOMIC DNA]</scope>
    <source>
        <strain evidence="17">JGI-4</strain>
    </source>
</reference>
<evidence type="ECO:0000256" key="5">
    <source>
        <dbReference type="ARBA" id="ARBA00022190"/>
    </source>
</evidence>
<dbReference type="InterPro" id="IPR004360">
    <property type="entry name" value="Glyas_Fos-R_dOase_dom"/>
</dbReference>
<dbReference type="InterPro" id="IPR029068">
    <property type="entry name" value="Glyas_Bleomycin-R_OHBP_Dase"/>
</dbReference>
<keyword evidence="19" id="KW-1185">Reference proteome</keyword>
<accession>A0A0P1MYH0</accession>
<evidence type="ECO:0000256" key="1">
    <source>
        <dbReference type="ARBA" id="ARBA00000163"/>
    </source>
</evidence>
<gene>
    <name evidence="17" type="ORF">JGI4_01534</name>
    <name evidence="16" type="ORF">JGI8_00882</name>
</gene>
<dbReference type="GO" id="GO:0008198">
    <property type="term" value="F:ferrous iron binding"/>
    <property type="evidence" value="ECO:0007669"/>
    <property type="project" value="InterPro"/>
</dbReference>
<evidence type="ECO:0000256" key="2">
    <source>
        <dbReference type="ARBA" id="ARBA00001954"/>
    </source>
</evidence>
<dbReference type="InterPro" id="IPR017624">
    <property type="entry name" value="Catechol_2-3_dOase"/>
</dbReference>
<keyword evidence="6" id="KW-0479">Metal-binding</keyword>
<dbReference type="Gene3D" id="3.10.180.10">
    <property type="entry name" value="2,3-Dihydroxybiphenyl 1,2-Dioxygenase, domain 1"/>
    <property type="match status" value="2"/>
</dbReference>